<dbReference type="Proteomes" id="UP000304880">
    <property type="component" value="Unassembled WGS sequence"/>
</dbReference>
<keyword evidence="2" id="KW-1185">Reference proteome</keyword>
<accession>A0A5C4R859</accession>
<dbReference type="RefSeq" id="WP_045999018.1">
    <property type="nucleotide sequence ID" value="NZ_VDDC01000010.1"/>
</dbReference>
<dbReference type="EMBL" id="VDDC01000010">
    <property type="protein sequence ID" value="TNH40125.1"/>
    <property type="molecule type" value="Genomic_DNA"/>
</dbReference>
<evidence type="ECO:0000313" key="2">
    <source>
        <dbReference type="Proteomes" id="UP000304880"/>
    </source>
</evidence>
<evidence type="ECO:0008006" key="3">
    <source>
        <dbReference type="Google" id="ProtNLM"/>
    </source>
</evidence>
<reference evidence="1 2" key="1">
    <citation type="submission" date="2019-06" db="EMBL/GenBank/DDBJ databases">
        <authorList>
            <person name="Li J."/>
        </authorList>
    </citation>
    <scope>NUCLEOTIDE SEQUENCE [LARGE SCALE GENOMIC DNA]</scope>
    <source>
        <strain evidence="1 2">CGMCC 1.8012</strain>
    </source>
</reference>
<evidence type="ECO:0000313" key="1">
    <source>
        <dbReference type="EMBL" id="TNH40125.1"/>
    </source>
</evidence>
<protein>
    <recommendedName>
        <fullName evidence="3">Sulfotransferase</fullName>
    </recommendedName>
</protein>
<proteinExistence type="predicted"/>
<comment type="caution">
    <text evidence="1">The sequence shown here is derived from an EMBL/GenBank/DDBJ whole genome shotgun (WGS) entry which is preliminary data.</text>
</comment>
<name>A0A5C4R859_9RHOB</name>
<sequence length="291" mass="32061">MQMVFHLGVHGTDRDRLLKTLLNNRAALQGIGTEVVTPNRHRGLFDEALASLNGGTATPEMEQIMMDAMLESDDPKRIVMSTSTFMGAPGRAVGRDGLYPQIGMRAAALSRLFPSARTEFFLAMRNPATLLAEVLPQFSGGGYDDLMQGNHPLQLRWRLAIQKLVRSVQGRRLVLWCHEDVPLIWPEVVRLIGALPDGVPLAGNMPYMFDLLGPSGMEKLRAAMAGRDQTNVAQRRQIYSDVLAAHALPEVLEQTVDLPGWTQGLVDQVTENYRADVAEIAVLPGVEFILP</sequence>
<organism evidence="1 2">
    <name type="scientific">Paracoccus haeundaensis</name>
    <dbReference type="NCBI Taxonomy" id="225362"/>
    <lineage>
        <taxon>Bacteria</taxon>
        <taxon>Pseudomonadati</taxon>
        <taxon>Pseudomonadota</taxon>
        <taxon>Alphaproteobacteria</taxon>
        <taxon>Rhodobacterales</taxon>
        <taxon>Paracoccaceae</taxon>
        <taxon>Paracoccus</taxon>
    </lineage>
</organism>
<dbReference type="AlphaFoldDB" id="A0A5C4R859"/>
<gene>
    <name evidence="1" type="ORF">FHD67_05970</name>
</gene>